<gene>
    <name evidence="1" type="ORF">FEK29_05315</name>
</gene>
<reference evidence="1 2" key="1">
    <citation type="journal article" date="2017" name="Int. J. Syst. Evol. Microbiol.">
        <title>Maripseudobacter aurantiacus gen. nov., sp. nov., a novel member of the family Flavobacteriaceae isolated from a sedimentation basin.</title>
        <authorList>
            <person name="Chen C."/>
            <person name="Su Y."/>
            <person name="Tao T."/>
            <person name="Fu G."/>
            <person name="Zhang C."/>
            <person name="Sun C."/>
            <person name="Zhang X."/>
            <person name="Wu M."/>
        </authorList>
    </citation>
    <scope>NUCLEOTIDE SEQUENCE [LARGE SCALE GENOMIC DNA]</scope>
    <source>
        <strain evidence="2">CDA4</strain>
    </source>
</reference>
<evidence type="ECO:0000313" key="1">
    <source>
        <dbReference type="EMBL" id="TLF45541.1"/>
    </source>
</evidence>
<dbReference type="EMBL" id="VBUK01000002">
    <property type="protein sequence ID" value="TLF45541.1"/>
    <property type="molecule type" value="Genomic_DNA"/>
</dbReference>
<comment type="caution">
    <text evidence="1">The sequence shown here is derived from an EMBL/GenBank/DDBJ whole genome shotgun (WGS) entry which is preliminary data.</text>
</comment>
<sequence>MRSIFENKLNNKRKLYRQTEYRAWEKSLSDTTNVRYNIFPYEIIEYLYEVNGKLSKQNYYQSNTSFKIALEYQEKRIIKETIISLSDESIWGSTQYNCLKFDQNQNCIEYKDTKVKIEYHK</sequence>
<accession>A0A5R8M7J5</accession>
<keyword evidence="2" id="KW-1185">Reference proteome</keyword>
<protein>
    <submittedName>
        <fullName evidence="1">Uncharacterized protein</fullName>
    </submittedName>
</protein>
<dbReference type="AlphaFoldDB" id="A0A5R8M7J5"/>
<dbReference type="Proteomes" id="UP000308382">
    <property type="component" value="Unassembled WGS sequence"/>
</dbReference>
<evidence type="ECO:0000313" key="2">
    <source>
        <dbReference type="Proteomes" id="UP000308382"/>
    </source>
</evidence>
<name>A0A5R8M7J5_9FLAO</name>
<dbReference type="RefSeq" id="WP_138257389.1">
    <property type="nucleotide sequence ID" value="NZ_VBUK01000002.1"/>
</dbReference>
<proteinExistence type="predicted"/>
<organism evidence="1 2">
    <name type="scientific">Maribacter aurantiacus</name>
    <dbReference type="NCBI Taxonomy" id="1882343"/>
    <lineage>
        <taxon>Bacteria</taxon>
        <taxon>Pseudomonadati</taxon>
        <taxon>Bacteroidota</taxon>
        <taxon>Flavobacteriia</taxon>
        <taxon>Flavobacteriales</taxon>
        <taxon>Flavobacteriaceae</taxon>
        <taxon>Maribacter</taxon>
    </lineage>
</organism>